<dbReference type="InterPro" id="IPR048368">
    <property type="entry name" value="COG6_N"/>
</dbReference>
<keyword evidence="6 11" id="KW-0813">Transport</keyword>
<keyword evidence="7 11" id="KW-0653">Protein transport</keyword>
<evidence type="ECO:0000256" key="9">
    <source>
        <dbReference type="ARBA" id="ARBA00023136"/>
    </source>
</evidence>
<evidence type="ECO:0000256" key="10">
    <source>
        <dbReference type="ARBA" id="ARBA00031348"/>
    </source>
</evidence>
<evidence type="ECO:0000256" key="3">
    <source>
        <dbReference type="ARBA" id="ARBA00011023"/>
    </source>
</evidence>
<evidence type="ECO:0000256" key="5">
    <source>
        <dbReference type="ARBA" id="ARBA00020973"/>
    </source>
</evidence>
<gene>
    <name evidence="15" type="primary">LOC106821185</name>
</gene>
<organism evidence="14 15">
    <name type="scientific">Priapulus caudatus</name>
    <name type="common">Priapulid worm</name>
    <dbReference type="NCBI Taxonomy" id="37621"/>
    <lineage>
        <taxon>Eukaryota</taxon>
        <taxon>Metazoa</taxon>
        <taxon>Ecdysozoa</taxon>
        <taxon>Scalidophora</taxon>
        <taxon>Priapulida</taxon>
        <taxon>Priapulimorpha</taxon>
        <taxon>Priapulimorphida</taxon>
        <taxon>Priapulidae</taxon>
        <taxon>Priapulus</taxon>
    </lineage>
</organism>
<evidence type="ECO:0000313" key="15">
    <source>
        <dbReference type="RefSeq" id="XP_014681366.1"/>
    </source>
</evidence>
<dbReference type="Pfam" id="PF20653">
    <property type="entry name" value="COG6_C"/>
    <property type="match status" value="1"/>
</dbReference>
<dbReference type="PANTHER" id="PTHR21506">
    <property type="entry name" value="COMPONENT OF OLIGOMERIC GOLGI COMPLEX 6"/>
    <property type="match status" value="1"/>
</dbReference>
<evidence type="ECO:0000256" key="7">
    <source>
        <dbReference type="ARBA" id="ARBA00022927"/>
    </source>
</evidence>
<evidence type="ECO:0000256" key="11">
    <source>
        <dbReference type="RuleBase" id="RU365075"/>
    </source>
</evidence>
<comment type="function">
    <text evidence="1 11">Required for normal Golgi function.</text>
</comment>
<keyword evidence="14" id="KW-1185">Reference proteome</keyword>
<evidence type="ECO:0000259" key="13">
    <source>
        <dbReference type="Pfam" id="PF20653"/>
    </source>
</evidence>
<feature type="domain" description="Conserved oligomeric complex COG6 N-terminal" evidence="12">
    <location>
        <begin position="45"/>
        <end position="157"/>
    </location>
</feature>
<evidence type="ECO:0000256" key="6">
    <source>
        <dbReference type="ARBA" id="ARBA00022448"/>
    </source>
</evidence>
<comment type="subcellular location">
    <subcellularLocation>
        <location evidence="2 11">Golgi apparatus membrane</location>
        <topology evidence="2 11">Peripheral membrane protein</topology>
    </subcellularLocation>
</comment>
<evidence type="ECO:0000256" key="2">
    <source>
        <dbReference type="ARBA" id="ARBA00004395"/>
    </source>
</evidence>
<name>A0ABM1FA95_PRICU</name>
<protein>
    <recommendedName>
        <fullName evidence="5 11">Conserved oligomeric Golgi complex subunit 6</fullName>
        <shortName evidence="11">COG complex subunit 6</shortName>
    </recommendedName>
    <alternativeName>
        <fullName evidence="10 11">Component of oligomeric Golgi complex 6</fullName>
    </alternativeName>
</protein>
<evidence type="ECO:0000256" key="8">
    <source>
        <dbReference type="ARBA" id="ARBA00023034"/>
    </source>
</evidence>
<evidence type="ECO:0000259" key="12">
    <source>
        <dbReference type="Pfam" id="PF06419"/>
    </source>
</evidence>
<dbReference type="InterPro" id="IPR010490">
    <property type="entry name" value="COG6"/>
</dbReference>
<comment type="similarity">
    <text evidence="3 11">Belongs to the COG6 family.</text>
</comment>
<reference evidence="15" key="1">
    <citation type="submission" date="2025-08" db="UniProtKB">
        <authorList>
            <consortium name="RefSeq"/>
        </authorList>
    </citation>
    <scope>IDENTIFICATION</scope>
</reference>
<proteinExistence type="inferred from homology"/>
<evidence type="ECO:0000256" key="1">
    <source>
        <dbReference type="ARBA" id="ARBA00003627"/>
    </source>
</evidence>
<sequence>MMAGDNDAGVTAAPQQNNPLARKLSKILETRLENDKELLEALKALSTFFTDNSLRTRRNLRSDIECKSLSINEEFAEAFGRVKEELDDVHADVQAMADCCRDMTSRLRATRTQTHELIAKTTKLQTETQRLEMRASVVDAFLERFQLKPEEVKALRGTRDGSLHDNFFDALRRVKQIHDDCKVLLRTKQQTAGLEIMEAMALHQEAAYERLYRWTQSECRVLNSDLPDINATLCQAMRALQDRPVLFTYSVEEFSTARRNAVVRGFIDALTRGGPGGVPRPIELHSHDPLRYVGDMLAWLHQAAASECEHMQSLLKLVTKEGVADVVRQALAHITEGICRPLKVRIEQVVVSEPGLVALYRLANLLKFYEHTMTPTLTADAPLLACLAEMHDLGRRLFFSGLGARAAKLTERVELPPADLGATAGVSRGLALLAEVLESRDSSVARLDARRRDDLAEVVARVVDPLVQACSVSASRLAAVDMAVYMANSLYLIYTTLSLYEFTDRRLEMLQAQVDAHVDTLVSEQASHVLARAELSHVYAHVRAHAPKQGALSVVAGMDAASVKAAVGRFDAYLASPDASALPQCGLLVSPRTRETVAARSVELVSLAYAQIYEAIGAPENGYGDVNAIMPRTPAQVTKLLS</sequence>
<keyword evidence="9 11" id="KW-0472">Membrane</keyword>
<evidence type="ECO:0000256" key="4">
    <source>
        <dbReference type="ARBA" id="ARBA00011166"/>
    </source>
</evidence>
<dbReference type="PANTHER" id="PTHR21506:SF0">
    <property type="entry name" value="CONSERVED OLIGOMERIC GOLGI COMPLEX SUBUNIT 6"/>
    <property type="match status" value="1"/>
</dbReference>
<keyword evidence="8 11" id="KW-0333">Golgi apparatus</keyword>
<dbReference type="RefSeq" id="XP_014681366.1">
    <property type="nucleotide sequence ID" value="XM_014825880.1"/>
</dbReference>
<accession>A0ABM1FA95</accession>
<comment type="subunit">
    <text evidence="4">Component of the conserved oligomeric Golgi complex which is composed of eight different subunits and is required for normal Golgi morphology and localization.</text>
</comment>
<dbReference type="SMART" id="SM01087">
    <property type="entry name" value="COG6"/>
    <property type="match status" value="1"/>
</dbReference>
<dbReference type="InterPro" id="IPR048369">
    <property type="entry name" value="COG6_C"/>
</dbReference>
<evidence type="ECO:0000313" key="14">
    <source>
        <dbReference type="Proteomes" id="UP000695022"/>
    </source>
</evidence>
<feature type="domain" description="Conserved Oligomeric Golgi complex subunit 6 C-terminal" evidence="13">
    <location>
        <begin position="190"/>
        <end position="641"/>
    </location>
</feature>
<dbReference type="GeneID" id="106821185"/>
<dbReference type="Pfam" id="PF06419">
    <property type="entry name" value="COG6_N"/>
    <property type="match status" value="1"/>
</dbReference>
<dbReference type="Proteomes" id="UP000695022">
    <property type="component" value="Unplaced"/>
</dbReference>